<organism evidence="2 3">
    <name type="scientific">Platysternon megacephalum</name>
    <name type="common">big-headed turtle</name>
    <dbReference type="NCBI Taxonomy" id="55544"/>
    <lineage>
        <taxon>Eukaryota</taxon>
        <taxon>Metazoa</taxon>
        <taxon>Chordata</taxon>
        <taxon>Craniata</taxon>
        <taxon>Vertebrata</taxon>
        <taxon>Euteleostomi</taxon>
        <taxon>Archelosauria</taxon>
        <taxon>Testudinata</taxon>
        <taxon>Testudines</taxon>
        <taxon>Cryptodira</taxon>
        <taxon>Durocryptodira</taxon>
        <taxon>Testudinoidea</taxon>
        <taxon>Platysternidae</taxon>
        <taxon>Platysternon</taxon>
    </lineage>
</organism>
<protein>
    <submittedName>
        <fullName evidence="2">Transmembrane protein 144</fullName>
    </submittedName>
</protein>
<dbReference type="Proteomes" id="UP000297703">
    <property type="component" value="Unassembled WGS sequence"/>
</dbReference>
<feature type="compositionally biased region" description="Polar residues" evidence="1">
    <location>
        <begin position="24"/>
        <end position="40"/>
    </location>
</feature>
<reference evidence="2 3" key="2">
    <citation type="submission" date="2019-04" db="EMBL/GenBank/DDBJ databases">
        <title>The genome sequence of big-headed turtle.</title>
        <authorList>
            <person name="Gong S."/>
        </authorList>
    </citation>
    <scope>NUCLEOTIDE SEQUENCE [LARGE SCALE GENOMIC DNA]</scope>
    <source>
        <strain evidence="2">DO16091913</strain>
        <tissue evidence="2">Muscle</tissue>
    </source>
</reference>
<feature type="region of interest" description="Disordered" evidence="1">
    <location>
        <begin position="1"/>
        <end position="40"/>
    </location>
</feature>
<dbReference type="EMBL" id="QXTE01000001">
    <property type="protein sequence ID" value="TFK16253.1"/>
    <property type="molecule type" value="Genomic_DNA"/>
</dbReference>
<sequence>MILQKQNVVKAWAPEGLQKREGQATKTSCSQSPGGSTPSTRLIFLEPLPPPPCSLLYPPCWQADCPASRTHWHQEEPLRIWQLAGEGPACGTTQSRTRVPARLCPAPSQP</sequence>
<name>A0A4D9F7G8_9SAUR</name>
<gene>
    <name evidence="2" type="ORF">DR999_PMT00169</name>
</gene>
<proteinExistence type="predicted"/>
<keyword evidence="3" id="KW-1185">Reference proteome</keyword>
<accession>A0A4D9F7G8</accession>
<comment type="caution">
    <text evidence="2">The sequence shown here is derived from an EMBL/GenBank/DDBJ whole genome shotgun (WGS) entry which is preliminary data.</text>
</comment>
<reference evidence="2 3" key="1">
    <citation type="submission" date="2019-04" db="EMBL/GenBank/DDBJ databases">
        <title>Draft genome of the big-headed turtle Platysternon megacephalum.</title>
        <authorList>
            <person name="Gong S."/>
        </authorList>
    </citation>
    <scope>NUCLEOTIDE SEQUENCE [LARGE SCALE GENOMIC DNA]</scope>
    <source>
        <strain evidence="2">DO16091913</strain>
        <tissue evidence="2">Muscle</tissue>
    </source>
</reference>
<dbReference type="AlphaFoldDB" id="A0A4D9F7G8"/>
<evidence type="ECO:0000313" key="3">
    <source>
        <dbReference type="Proteomes" id="UP000297703"/>
    </source>
</evidence>
<evidence type="ECO:0000313" key="2">
    <source>
        <dbReference type="EMBL" id="TFK16253.1"/>
    </source>
</evidence>
<keyword evidence="2" id="KW-0812">Transmembrane</keyword>
<evidence type="ECO:0000256" key="1">
    <source>
        <dbReference type="SAM" id="MobiDB-lite"/>
    </source>
</evidence>
<keyword evidence="2" id="KW-0472">Membrane</keyword>